<reference evidence="2 3" key="1">
    <citation type="journal article" date="2015" name="Int. J. Syst. Evol. Microbiol.">
        <title>Revisiting Corynebacterium glyciniphilum (ex Kubota et al., 1972) sp. nov., nom. rev., isolated from putrefied banana.</title>
        <authorList>
            <person name="Al-Dilaimi A."/>
            <person name="Bednarz H."/>
            <person name="Lomker A."/>
            <person name="Niehaus K."/>
            <person name="Kalinowski J."/>
            <person name="Ruckert C."/>
        </authorList>
    </citation>
    <scope>NUCLEOTIDE SEQUENCE [LARGE SCALE GENOMIC DNA]</scope>
    <source>
        <strain evidence="2">AJ 3170</strain>
    </source>
</reference>
<evidence type="ECO:0000256" key="1">
    <source>
        <dbReference type="SAM" id="MobiDB-lite"/>
    </source>
</evidence>
<dbReference type="OrthoDB" id="3215237at2"/>
<feature type="compositionally biased region" description="Gly residues" evidence="1">
    <location>
        <begin position="26"/>
        <end position="41"/>
    </location>
</feature>
<dbReference type="STRING" id="1404245.CGLY_09220"/>
<dbReference type="Gene3D" id="1.25.40.10">
    <property type="entry name" value="Tetratricopeptide repeat domain"/>
    <property type="match status" value="1"/>
</dbReference>
<keyword evidence="3" id="KW-1185">Reference proteome</keyword>
<evidence type="ECO:0000313" key="3">
    <source>
        <dbReference type="Proteomes" id="UP000023703"/>
    </source>
</evidence>
<evidence type="ECO:0000313" key="2">
    <source>
        <dbReference type="EMBL" id="AHW64289.1"/>
    </source>
</evidence>
<dbReference type="InterPro" id="IPR011717">
    <property type="entry name" value="TPR-4"/>
</dbReference>
<dbReference type="RefSeq" id="WP_038548898.1">
    <property type="nucleotide sequence ID" value="NZ_CP006842.1"/>
</dbReference>
<name>X5DSP0_9CORY</name>
<evidence type="ECO:0008006" key="4">
    <source>
        <dbReference type="Google" id="ProtNLM"/>
    </source>
</evidence>
<gene>
    <name evidence="2" type="ORF">CGLY_09220</name>
</gene>
<dbReference type="Pfam" id="PF07721">
    <property type="entry name" value="TPR_4"/>
    <property type="match status" value="2"/>
</dbReference>
<sequence length="348" mass="37383">MSESSGGSGSRGHHRGGSQSSNAGRRGPGGHGGQGGRGGQRSYGNRDSSRGGERGGYRGRGGDDNRDGRRNNRDDRRDNRAGQGNRDRDRGARPNRGGQGQGDDRRRDRHNGPHRSGYREERISQRLQEPEIPSDVSPKELDPGIRQELRSLSKDNADKVAGHLVMAAALMDKDPEKALAHARAAKDRGGRVPITRETLGIAAYHAGQWKEALTELRAARRMAGGPGLLAVMADCERGLGHPGKAVELGRSPEAEELDPEGRAELAIVVAGAQHDLGDNEAALTALQPESESTDLPAVTALRVTYAYADALLAVGDVPGARQWFERAIEMDTENVLDSEARLRELKDA</sequence>
<dbReference type="SUPFAM" id="SSF48452">
    <property type="entry name" value="TPR-like"/>
    <property type="match status" value="1"/>
</dbReference>
<accession>X5DSP0</accession>
<protein>
    <recommendedName>
        <fullName evidence="4">TPR-repeat-containing protein</fullName>
    </recommendedName>
</protein>
<feature type="compositionally biased region" description="Basic and acidic residues" evidence="1">
    <location>
        <begin position="47"/>
        <end position="92"/>
    </location>
</feature>
<dbReference type="EMBL" id="CP006842">
    <property type="protein sequence ID" value="AHW64289.1"/>
    <property type="molecule type" value="Genomic_DNA"/>
</dbReference>
<dbReference type="InterPro" id="IPR011990">
    <property type="entry name" value="TPR-like_helical_dom_sf"/>
</dbReference>
<dbReference type="AlphaFoldDB" id="X5DSP0"/>
<feature type="compositionally biased region" description="Gly residues" evidence="1">
    <location>
        <begin position="1"/>
        <end position="10"/>
    </location>
</feature>
<dbReference type="GO" id="GO:0042802">
    <property type="term" value="F:identical protein binding"/>
    <property type="evidence" value="ECO:0007669"/>
    <property type="project" value="InterPro"/>
</dbReference>
<dbReference type="eggNOG" id="COG0457">
    <property type="taxonomic scope" value="Bacteria"/>
</dbReference>
<dbReference type="Proteomes" id="UP000023703">
    <property type="component" value="Chromosome"/>
</dbReference>
<dbReference type="KEGG" id="cgy:CGLY_09220"/>
<organism evidence="2 3">
    <name type="scientific">Corynebacterium glyciniphilum AJ 3170</name>
    <dbReference type="NCBI Taxonomy" id="1404245"/>
    <lineage>
        <taxon>Bacteria</taxon>
        <taxon>Bacillati</taxon>
        <taxon>Actinomycetota</taxon>
        <taxon>Actinomycetes</taxon>
        <taxon>Mycobacteriales</taxon>
        <taxon>Corynebacteriaceae</taxon>
        <taxon>Corynebacterium</taxon>
    </lineage>
</organism>
<proteinExistence type="predicted"/>
<dbReference type="HOGENOM" id="CLU_026634_3_0_11"/>
<feature type="region of interest" description="Disordered" evidence="1">
    <location>
        <begin position="1"/>
        <end position="143"/>
    </location>
</feature>